<reference evidence="2" key="1">
    <citation type="submission" date="2023-10" db="EMBL/GenBank/DDBJ databases">
        <authorList>
            <person name="Sykes E.M.E."/>
            <person name="Khan I.U.H."/>
            <person name="Kumar A."/>
        </authorList>
    </citation>
    <scope>NUCLEOTIDE SEQUENCE</scope>
    <source>
        <strain evidence="2">IK5</strain>
    </source>
</reference>
<accession>A0AAW8Z0F0</accession>
<evidence type="ECO:0000313" key="2">
    <source>
        <dbReference type="EMBL" id="MDV4314372.1"/>
    </source>
</evidence>
<gene>
    <name evidence="2" type="ORF">MSG88_00865</name>
</gene>
<dbReference type="InterPro" id="IPR024467">
    <property type="entry name" value="Xre/MbcA/ParS-like_toxin-bd"/>
</dbReference>
<evidence type="ECO:0000313" key="3">
    <source>
        <dbReference type="Proteomes" id="UP001284654"/>
    </source>
</evidence>
<sequence length="122" mass="13244">MHKTPEKIAKQKKVLAKAVLSSANQLGLTQSQLAIVLNLDSVETLNSLELDPDSSQGELAIILIRIAISLDALTGGEAKWMQHFMKSPNKLTKGIPIKQIQTTQGLATVLNVVEGLRLQGKY</sequence>
<dbReference type="Proteomes" id="UP001284654">
    <property type="component" value="Unassembled WGS sequence"/>
</dbReference>
<evidence type="ECO:0000259" key="1">
    <source>
        <dbReference type="Pfam" id="PF09722"/>
    </source>
</evidence>
<dbReference type="Pfam" id="PF09722">
    <property type="entry name" value="Xre_MbcA_ParS_C"/>
    <property type="match status" value="1"/>
</dbReference>
<comment type="caution">
    <text evidence="2">The sequence shown here is derived from an EMBL/GenBank/DDBJ whole genome shotgun (WGS) entry which is preliminary data.</text>
</comment>
<organism evidence="2 3">
    <name type="scientific">Acinetobacter indicus</name>
    <dbReference type="NCBI Taxonomy" id="756892"/>
    <lineage>
        <taxon>Bacteria</taxon>
        <taxon>Pseudomonadati</taxon>
        <taxon>Pseudomonadota</taxon>
        <taxon>Gammaproteobacteria</taxon>
        <taxon>Moraxellales</taxon>
        <taxon>Moraxellaceae</taxon>
        <taxon>Acinetobacter</taxon>
    </lineage>
</organism>
<proteinExistence type="predicted"/>
<name>A0AAW8Z0F0_9GAMM</name>
<dbReference type="AlphaFoldDB" id="A0AAW8Z0F0"/>
<feature type="domain" description="Antitoxin Xre/MbcA/ParS-like toxin-binding" evidence="1">
    <location>
        <begin position="69"/>
        <end position="117"/>
    </location>
</feature>
<dbReference type="EMBL" id="JAWJYY010000001">
    <property type="protein sequence ID" value="MDV4314372.1"/>
    <property type="molecule type" value="Genomic_DNA"/>
</dbReference>
<protein>
    <submittedName>
        <fullName evidence="2">MbcA/ParS/Xre antitoxin family protein</fullName>
    </submittedName>
</protein>
<dbReference type="RefSeq" id="WP_104488357.1">
    <property type="nucleotide sequence ID" value="NZ_JAAZRP010000034.1"/>
</dbReference>